<evidence type="ECO:0000313" key="10">
    <source>
        <dbReference type="Proteomes" id="UP000245461"/>
    </source>
</evidence>
<evidence type="ECO:0000256" key="8">
    <source>
        <dbReference type="RuleBase" id="RU000461"/>
    </source>
</evidence>
<keyword evidence="2 8" id="KW-0349">Heme</keyword>
<dbReference type="InterPro" id="IPR036396">
    <property type="entry name" value="Cyt_P450_sf"/>
</dbReference>
<dbReference type="PROSITE" id="PS00086">
    <property type="entry name" value="CYTOCHROME_P450"/>
    <property type="match status" value="1"/>
</dbReference>
<keyword evidence="6 8" id="KW-0503">Monooxygenase</keyword>
<keyword evidence="5 8" id="KW-0408">Iron</keyword>
<keyword evidence="4 8" id="KW-0560">Oxidoreductase</keyword>
<keyword evidence="3 8" id="KW-0479">Metal-binding</keyword>
<evidence type="ECO:0000256" key="6">
    <source>
        <dbReference type="ARBA" id="ARBA00023033"/>
    </source>
</evidence>
<dbReference type="Gene3D" id="1.10.630.10">
    <property type="entry name" value="Cytochrome P450"/>
    <property type="match status" value="1"/>
</dbReference>
<evidence type="ECO:0000256" key="7">
    <source>
        <dbReference type="ARBA" id="ARBA00043906"/>
    </source>
</evidence>
<dbReference type="InterPro" id="IPR002397">
    <property type="entry name" value="Cyt_P450_B"/>
</dbReference>
<comment type="caution">
    <text evidence="9">The sequence shown here is derived from an EMBL/GenBank/DDBJ whole genome shotgun (WGS) entry which is preliminary data.</text>
</comment>
<dbReference type="GO" id="GO:0016705">
    <property type="term" value="F:oxidoreductase activity, acting on paired donors, with incorporation or reduction of molecular oxygen"/>
    <property type="evidence" value="ECO:0007669"/>
    <property type="project" value="InterPro"/>
</dbReference>
<dbReference type="FunFam" id="1.10.630.10:FF:000018">
    <property type="entry name" value="Cytochrome P450 monooxygenase"/>
    <property type="match status" value="1"/>
</dbReference>
<dbReference type="PRINTS" id="PR00385">
    <property type="entry name" value="P450"/>
</dbReference>
<dbReference type="GO" id="GO:0004497">
    <property type="term" value="F:monooxygenase activity"/>
    <property type="evidence" value="ECO:0007669"/>
    <property type="project" value="UniProtKB-KW"/>
</dbReference>
<dbReference type="PRINTS" id="PR00359">
    <property type="entry name" value="BP450"/>
</dbReference>
<evidence type="ECO:0000256" key="3">
    <source>
        <dbReference type="ARBA" id="ARBA00022723"/>
    </source>
</evidence>
<dbReference type="GO" id="GO:0005506">
    <property type="term" value="F:iron ion binding"/>
    <property type="evidence" value="ECO:0007669"/>
    <property type="project" value="InterPro"/>
</dbReference>
<dbReference type="OrthoDB" id="9801155at2"/>
<evidence type="ECO:0000256" key="2">
    <source>
        <dbReference type="ARBA" id="ARBA00022617"/>
    </source>
</evidence>
<dbReference type="AlphaFoldDB" id="A0A317DYR6"/>
<protein>
    <submittedName>
        <fullName evidence="9">Cytochrome P450</fullName>
    </submittedName>
</protein>
<dbReference type="Proteomes" id="UP000245461">
    <property type="component" value="Unassembled WGS sequence"/>
</dbReference>
<evidence type="ECO:0000313" key="9">
    <source>
        <dbReference type="EMBL" id="PWR19494.1"/>
    </source>
</evidence>
<accession>A0A317DYR6</accession>
<dbReference type="Pfam" id="PF00067">
    <property type="entry name" value="p450"/>
    <property type="match status" value="1"/>
</dbReference>
<sequence length="429" mass="48899">MVESTIIPTELVAPIFAPSTFGSREKIQDIFKTLRRDYPLSIAEVPGFDPHWIVTKYDDIREITRQDELFQSAQRSKTLASQYAEQLMREYTGGLPHIFRTLVHMDEPEHADYRGVTAPHFMPQAIQAMEPKVRETARRYADRLAALAPECDFAWDLAFHYPLEVVLNIIGIPPEDHAKMLRLTQWLFTYADPDLKRPGSDPTDPGEIVKTWDIVYAEFKEYYDKVIADRRGCPRDDIASVIANGKIKGCPMEDRAMISYFVIASTAGHDTTSATTATSMWKLAETPGLLKKLQDNPKLIAGFVEESIRWASPVQQFVRSAKEDYVLRGRQIRKGDLLYISYISGNNDEDAFEDADVFKPERSPNRHIGFGYGTHICLGQHLARLEMRCFWEEVIPRLRHLELTGPGAMAESEFVCGPKHVPIRFEMTA</sequence>
<dbReference type="GO" id="GO:0020037">
    <property type="term" value="F:heme binding"/>
    <property type="evidence" value="ECO:0007669"/>
    <property type="project" value="InterPro"/>
</dbReference>
<name>A0A317DYR6_9PROT</name>
<dbReference type="SUPFAM" id="SSF48264">
    <property type="entry name" value="Cytochrome P450"/>
    <property type="match status" value="1"/>
</dbReference>
<evidence type="ECO:0000256" key="4">
    <source>
        <dbReference type="ARBA" id="ARBA00023002"/>
    </source>
</evidence>
<dbReference type="RefSeq" id="WP_109907376.1">
    <property type="nucleotide sequence ID" value="NZ_QGLE01000011.1"/>
</dbReference>
<evidence type="ECO:0000256" key="1">
    <source>
        <dbReference type="ARBA" id="ARBA00010617"/>
    </source>
</evidence>
<dbReference type="PANTHER" id="PTHR46696">
    <property type="entry name" value="P450, PUTATIVE (EUROFUNG)-RELATED"/>
    <property type="match status" value="1"/>
</dbReference>
<proteinExistence type="inferred from homology"/>
<organism evidence="9 10">
    <name type="scientific">Zavarzinia aquatilis</name>
    <dbReference type="NCBI Taxonomy" id="2211142"/>
    <lineage>
        <taxon>Bacteria</taxon>
        <taxon>Pseudomonadati</taxon>
        <taxon>Pseudomonadota</taxon>
        <taxon>Alphaproteobacteria</taxon>
        <taxon>Rhodospirillales</taxon>
        <taxon>Zavarziniaceae</taxon>
        <taxon>Zavarzinia</taxon>
    </lineage>
</organism>
<gene>
    <name evidence="9" type="ORF">DKG74_17030</name>
</gene>
<evidence type="ECO:0000256" key="5">
    <source>
        <dbReference type="ARBA" id="ARBA00023004"/>
    </source>
</evidence>
<comment type="similarity">
    <text evidence="1 8">Belongs to the cytochrome P450 family.</text>
</comment>
<dbReference type="EMBL" id="QGLE01000011">
    <property type="protein sequence ID" value="PWR19494.1"/>
    <property type="molecule type" value="Genomic_DNA"/>
</dbReference>
<comment type="function">
    <text evidence="7">Cytochromes P450 are a group of heme-thiolate monooxygenases. They oxidize a variety of structurally unrelated compounds, including steroids, fatty acids, and xenobiotics.</text>
</comment>
<dbReference type="InterPro" id="IPR017972">
    <property type="entry name" value="Cyt_P450_CS"/>
</dbReference>
<reference evidence="9 10" key="1">
    <citation type="submission" date="2018-05" db="EMBL/GenBank/DDBJ databases">
        <title>Zavarzinia sp. HR-AS.</title>
        <authorList>
            <person name="Lee Y."/>
            <person name="Jeon C.O."/>
        </authorList>
    </citation>
    <scope>NUCLEOTIDE SEQUENCE [LARGE SCALE GENOMIC DNA]</scope>
    <source>
        <strain evidence="9 10">HR-AS</strain>
    </source>
</reference>
<dbReference type="PANTHER" id="PTHR46696:SF1">
    <property type="entry name" value="CYTOCHROME P450 YJIB-RELATED"/>
    <property type="match status" value="1"/>
</dbReference>
<dbReference type="InterPro" id="IPR001128">
    <property type="entry name" value="Cyt_P450"/>
</dbReference>
<keyword evidence="10" id="KW-1185">Reference proteome</keyword>